<dbReference type="SUPFAM" id="SSF53850">
    <property type="entry name" value="Periplasmic binding protein-like II"/>
    <property type="match status" value="1"/>
</dbReference>
<comment type="subcellular location">
    <subcellularLocation>
        <location evidence="1">Membrane</location>
        <topology evidence="1">Lipid-anchor</topology>
    </subcellularLocation>
</comment>
<evidence type="ECO:0000256" key="6">
    <source>
        <dbReference type="ARBA" id="ARBA00023288"/>
    </source>
</evidence>
<dbReference type="PANTHER" id="PTHR30429:SF1">
    <property type="entry name" value="D-METHIONINE-BINDING LIPOPROTEIN METQ-RELATED"/>
    <property type="match status" value="1"/>
</dbReference>
<dbReference type="GO" id="GO:0016020">
    <property type="term" value="C:membrane"/>
    <property type="evidence" value="ECO:0007669"/>
    <property type="project" value="UniProtKB-SubCell"/>
</dbReference>
<keyword evidence="4" id="KW-0472">Membrane</keyword>
<feature type="signal peptide" evidence="7">
    <location>
        <begin position="1"/>
        <end position="31"/>
    </location>
</feature>
<evidence type="ECO:0008006" key="10">
    <source>
        <dbReference type="Google" id="ProtNLM"/>
    </source>
</evidence>
<comment type="similarity">
    <text evidence="2">Belongs to the NlpA lipoprotein family.</text>
</comment>
<dbReference type="PANTHER" id="PTHR30429">
    <property type="entry name" value="D-METHIONINE-BINDING LIPOPROTEIN METQ"/>
    <property type="match status" value="1"/>
</dbReference>
<sequence>MLKKWFKKVILASLSLSAVISIGVGATSAAAQTLVKIGVVGDSENVIWDVVQENLGEEIEIELVSFSDGIFANSALADGDLDLTAFQHNAFLQQEISDKGYAFEAIADTYVSPLNIYSENITDISELKAGDTILIPDNATNRGRALIVLDRAGLLTVDPEKGNSPDVTDIIDNPLGLEIVESDPAIILQALPDVAAGITNSNLALDFGLNPVEDAIFSLELDSQSEDILPYVNIIVARTEDQDNAVYQEIVAAYHQQNVADFILEHYEQVNIPVFEVKE</sequence>
<keyword evidence="6" id="KW-0449">Lipoprotein</keyword>
<protein>
    <recommendedName>
        <fullName evidence="10">Lipoprotein</fullName>
    </recommendedName>
</protein>
<keyword evidence="9" id="KW-1185">Reference proteome</keyword>
<evidence type="ECO:0000256" key="7">
    <source>
        <dbReference type="SAM" id="SignalP"/>
    </source>
</evidence>
<dbReference type="Gene3D" id="3.40.190.10">
    <property type="entry name" value="Periplasmic binding protein-like II"/>
    <property type="match status" value="2"/>
</dbReference>
<evidence type="ECO:0000256" key="2">
    <source>
        <dbReference type="ARBA" id="ARBA00008973"/>
    </source>
</evidence>
<dbReference type="Proteomes" id="UP000430975">
    <property type="component" value="Unassembled WGS sequence"/>
</dbReference>
<keyword evidence="5" id="KW-0564">Palmitate</keyword>
<keyword evidence="3 7" id="KW-0732">Signal</keyword>
<evidence type="ECO:0000256" key="4">
    <source>
        <dbReference type="ARBA" id="ARBA00023136"/>
    </source>
</evidence>
<dbReference type="InterPro" id="IPR004872">
    <property type="entry name" value="Lipoprotein_NlpA"/>
</dbReference>
<evidence type="ECO:0000313" key="9">
    <source>
        <dbReference type="Proteomes" id="UP000430975"/>
    </source>
</evidence>
<reference evidence="8 9" key="1">
    <citation type="submission" date="2019-11" db="EMBL/GenBank/DDBJ databases">
        <title>Characterisation of Fundicoccus ignavus gen. nov. sp. nov., a novel genus of the family Aerococcaceae isolated from bulk tank milk.</title>
        <authorList>
            <person name="Siebert A."/>
            <person name="Huptas C."/>
            <person name="Wenning M."/>
            <person name="Scherer S."/>
            <person name="Doll E.V."/>
        </authorList>
    </citation>
    <scope>NUCLEOTIDE SEQUENCE [LARGE SCALE GENOMIC DNA]</scope>
    <source>
        <strain evidence="8 9">WS4759</strain>
    </source>
</reference>
<dbReference type="EMBL" id="WJQS01000001">
    <property type="protein sequence ID" value="MRI84391.1"/>
    <property type="molecule type" value="Genomic_DNA"/>
</dbReference>
<evidence type="ECO:0000256" key="1">
    <source>
        <dbReference type="ARBA" id="ARBA00004635"/>
    </source>
</evidence>
<gene>
    <name evidence="8" type="ORF">GIY09_00540</name>
</gene>
<dbReference type="Pfam" id="PF03180">
    <property type="entry name" value="Lipoprotein_9"/>
    <property type="match status" value="1"/>
</dbReference>
<evidence type="ECO:0000256" key="5">
    <source>
        <dbReference type="ARBA" id="ARBA00023139"/>
    </source>
</evidence>
<evidence type="ECO:0000256" key="3">
    <source>
        <dbReference type="ARBA" id="ARBA00022729"/>
    </source>
</evidence>
<name>A0A6I2GFX3_9LACT</name>
<accession>A0A6I2GFX3</accession>
<organism evidence="8 9">
    <name type="scientific">Fundicoccus ignavus</name>
    <dbReference type="NCBI Taxonomy" id="2664442"/>
    <lineage>
        <taxon>Bacteria</taxon>
        <taxon>Bacillati</taxon>
        <taxon>Bacillota</taxon>
        <taxon>Bacilli</taxon>
        <taxon>Lactobacillales</taxon>
        <taxon>Aerococcaceae</taxon>
        <taxon>Fundicoccus</taxon>
    </lineage>
</organism>
<evidence type="ECO:0000313" key="8">
    <source>
        <dbReference type="EMBL" id="MRI84391.1"/>
    </source>
</evidence>
<proteinExistence type="inferred from homology"/>
<feature type="chain" id="PRO_5026168034" description="Lipoprotein" evidence="7">
    <location>
        <begin position="32"/>
        <end position="279"/>
    </location>
</feature>
<dbReference type="AlphaFoldDB" id="A0A6I2GFX3"/>
<comment type="caution">
    <text evidence="8">The sequence shown here is derived from an EMBL/GenBank/DDBJ whole genome shotgun (WGS) entry which is preliminary data.</text>
</comment>
<dbReference type="RefSeq" id="WP_153862894.1">
    <property type="nucleotide sequence ID" value="NZ_WJQS01000001.1"/>
</dbReference>